<evidence type="ECO:0000313" key="3">
    <source>
        <dbReference type="Proteomes" id="UP000827549"/>
    </source>
</evidence>
<dbReference type="GeneID" id="87812073"/>
<dbReference type="EMBL" id="CP086720">
    <property type="protein sequence ID" value="WOO85410.1"/>
    <property type="molecule type" value="Genomic_DNA"/>
</dbReference>
<feature type="region of interest" description="Disordered" evidence="1">
    <location>
        <begin position="29"/>
        <end position="49"/>
    </location>
</feature>
<feature type="compositionally biased region" description="Pro residues" evidence="1">
    <location>
        <begin position="32"/>
        <end position="43"/>
    </location>
</feature>
<evidence type="ECO:0000256" key="1">
    <source>
        <dbReference type="SAM" id="MobiDB-lite"/>
    </source>
</evidence>
<keyword evidence="3" id="KW-1185">Reference proteome</keyword>
<name>A0AAF1BPF4_9TREE</name>
<dbReference type="AlphaFoldDB" id="A0AAF1BPF4"/>
<gene>
    <name evidence="2" type="ORF">LOC62_07G008909</name>
</gene>
<dbReference type="RefSeq" id="XP_062631436.1">
    <property type="nucleotide sequence ID" value="XM_062775452.1"/>
</dbReference>
<accession>A0AAF1BPF4</accession>
<proteinExistence type="predicted"/>
<reference evidence="2" key="1">
    <citation type="submission" date="2023-10" db="EMBL/GenBank/DDBJ databases">
        <authorList>
            <person name="Noh H."/>
        </authorList>
    </citation>
    <scope>NUCLEOTIDE SEQUENCE</scope>
    <source>
        <strain evidence="2">DUCC4014</strain>
    </source>
</reference>
<protein>
    <submittedName>
        <fullName evidence="2">Uncharacterized protein</fullName>
    </submittedName>
</protein>
<sequence length="453" mass="51433">MPLHFLDTVPNYDQSIHPSSYFARKDNLLSLPTPPTSPPPTLPSPARLAGDPNLLHPAPLDHTAYPHVLDLVLSFAPYDALPTLRLVSRHLHEYASARLYVHVAIAVLHPQKGSLARGDVTLTDPVHRRRIPGLRWRPWPERYYPITSDASMSGSAASRKPEPEPTAEMLQAREQHARTVARMQAHTRILDNFNLYAGSICSRDWADLTALVRPETIVRTAKFLGIDVPRHCALQIAFGDLSMCYPRASRCASLNWWENPTHAWVNNWSSARVVLSMRYVPRDPHLRWRGLNFARVRALDELVILFRPYTSRMLETFVPDHDARAHRGTPRRVLGMLHSMVGAMACNLPARETTWTLVGLENADLHSLELEGSGDWASRREIIRHAIEEAVMERDWTRPGFTGDWDRGEGDIRVPPLRLLTVDEWRAEVGEEVFGLSTDQPEGMHDILHPKYL</sequence>
<organism evidence="2 3">
    <name type="scientific">Vanrija pseudolonga</name>
    <dbReference type="NCBI Taxonomy" id="143232"/>
    <lineage>
        <taxon>Eukaryota</taxon>
        <taxon>Fungi</taxon>
        <taxon>Dikarya</taxon>
        <taxon>Basidiomycota</taxon>
        <taxon>Agaricomycotina</taxon>
        <taxon>Tremellomycetes</taxon>
        <taxon>Trichosporonales</taxon>
        <taxon>Trichosporonaceae</taxon>
        <taxon>Vanrija</taxon>
    </lineage>
</organism>
<evidence type="ECO:0000313" key="2">
    <source>
        <dbReference type="EMBL" id="WOO85410.1"/>
    </source>
</evidence>
<dbReference type="Proteomes" id="UP000827549">
    <property type="component" value="Chromosome 7"/>
</dbReference>